<reference evidence="1 2" key="1">
    <citation type="submission" date="2022-12" db="EMBL/GenBank/DDBJ databases">
        <title>Chromosome-level genome of Tegillarca granosa.</title>
        <authorList>
            <person name="Kim J."/>
        </authorList>
    </citation>
    <scope>NUCLEOTIDE SEQUENCE [LARGE SCALE GENOMIC DNA]</scope>
    <source>
        <strain evidence="1">Teg-2019</strain>
        <tissue evidence="1">Adductor muscle</tissue>
    </source>
</reference>
<comment type="caution">
    <text evidence="1">The sequence shown here is derived from an EMBL/GenBank/DDBJ whole genome shotgun (WGS) entry which is preliminary data.</text>
</comment>
<evidence type="ECO:0000313" key="1">
    <source>
        <dbReference type="EMBL" id="KAJ8319879.1"/>
    </source>
</evidence>
<dbReference type="Proteomes" id="UP001217089">
    <property type="component" value="Unassembled WGS sequence"/>
</dbReference>
<organism evidence="1 2">
    <name type="scientific">Tegillarca granosa</name>
    <name type="common">Malaysian cockle</name>
    <name type="synonym">Anadara granosa</name>
    <dbReference type="NCBI Taxonomy" id="220873"/>
    <lineage>
        <taxon>Eukaryota</taxon>
        <taxon>Metazoa</taxon>
        <taxon>Spiralia</taxon>
        <taxon>Lophotrochozoa</taxon>
        <taxon>Mollusca</taxon>
        <taxon>Bivalvia</taxon>
        <taxon>Autobranchia</taxon>
        <taxon>Pteriomorphia</taxon>
        <taxon>Arcoida</taxon>
        <taxon>Arcoidea</taxon>
        <taxon>Arcidae</taxon>
        <taxon>Tegillarca</taxon>
    </lineage>
</organism>
<dbReference type="EMBL" id="JARBDR010000141">
    <property type="protein sequence ID" value="KAJ8319879.1"/>
    <property type="molecule type" value="Genomic_DNA"/>
</dbReference>
<keyword evidence="2" id="KW-1185">Reference proteome</keyword>
<name>A0ABQ9FRI7_TEGGR</name>
<gene>
    <name evidence="1" type="ORF">KUTeg_001466</name>
</gene>
<evidence type="ECO:0000313" key="2">
    <source>
        <dbReference type="Proteomes" id="UP001217089"/>
    </source>
</evidence>
<accession>A0ABQ9FRI7</accession>
<sequence>MAEVDITYNMLVTNFLLGKEEMNSQCPALITTLNNIPVNFARYHNHDPDAVQLAADAFINNSISVQKSIKKIPKLPTTQQEIELDGAWKRH</sequence>
<proteinExistence type="predicted"/>
<protein>
    <submittedName>
        <fullName evidence="1">Uncharacterized protein</fullName>
    </submittedName>
</protein>